<reference key="3">
    <citation type="submission" date="2014-02" db="EMBL/GenBank/DDBJ databases">
        <title>A revised Fusarium graminearum genomic reference sequence using whole shotgun re-sequencing.</title>
        <authorList>
            <person name="King R."/>
            <person name="Urban M."/>
            <person name="Hassani-Pak K."/>
            <person name="Hammond-Kosack K."/>
        </authorList>
    </citation>
    <scope>NUCLEOTIDE SEQUENCE</scope>
    <source>
        <strain>PH-1</strain>
    </source>
</reference>
<keyword evidence="3" id="KW-1185">Reference proteome</keyword>
<evidence type="ECO:0000313" key="1">
    <source>
        <dbReference type="EMBL" id="CEF72978.1"/>
    </source>
</evidence>
<dbReference type="EnsemblFungi" id="CEF72978">
    <property type="protein sequence ID" value="CEF72978"/>
    <property type="gene ID" value="FGRRES_15103"/>
</dbReference>
<reference evidence="2" key="5">
    <citation type="submission" date="2017-01" db="UniProtKB">
        <authorList>
            <consortium name="EnsemblFungi"/>
        </authorList>
    </citation>
    <scope>IDENTIFICATION</scope>
    <source>
        <strain evidence="2">PH-1 / ATCC MYA-4620 / FGSC 9075 / NRRL 31084</strain>
    </source>
</reference>
<sequence>MSLLTSCQRMIGNTCFDNLTFSAYSRSSLTSDADLEDDLSHRRPWEPVTDHRLCLKEQQALRSTVSARIVQ</sequence>
<protein>
    <submittedName>
        <fullName evidence="1">Chromosome 1, complete genome</fullName>
    </submittedName>
</protein>
<dbReference type="Proteomes" id="UP000070720">
    <property type="component" value="Chromosome 1"/>
</dbReference>
<reference evidence="2 3" key="2">
    <citation type="journal article" date="2010" name="Nature">
        <title>Comparative genomics reveals mobile pathogenicity chromosomes in Fusarium.</title>
        <authorList>
            <person name="Ma L.J."/>
            <person name="van der Does H.C."/>
            <person name="Borkovich K.A."/>
            <person name="Coleman J.J."/>
            <person name="Daboussi M.J."/>
            <person name="Di Pietro A."/>
            <person name="Dufresne M."/>
            <person name="Freitag M."/>
            <person name="Grabherr M."/>
            <person name="Henrissat B."/>
            <person name="Houterman P.M."/>
            <person name="Kang S."/>
            <person name="Shim W.B."/>
            <person name="Woloshuk C."/>
            <person name="Xie X."/>
            <person name="Xu J.R."/>
            <person name="Antoniw J."/>
            <person name="Baker S.E."/>
            <person name="Bluhm B.H."/>
            <person name="Breakspear A."/>
            <person name="Brown D.W."/>
            <person name="Butchko R.A."/>
            <person name="Chapman S."/>
            <person name="Coulson R."/>
            <person name="Coutinho P.M."/>
            <person name="Danchin E.G."/>
            <person name="Diener A."/>
            <person name="Gale L.R."/>
            <person name="Gardiner D.M."/>
            <person name="Goff S."/>
            <person name="Hammond-Kosack K.E."/>
            <person name="Hilburn K."/>
            <person name="Hua-Van A."/>
            <person name="Jonkers W."/>
            <person name="Kazan K."/>
            <person name="Kodira C.D."/>
            <person name="Koehrsen M."/>
            <person name="Kumar L."/>
            <person name="Lee Y.H."/>
            <person name="Li L."/>
            <person name="Manners J.M."/>
            <person name="Miranda-Saavedra D."/>
            <person name="Mukherjee M."/>
            <person name="Park G."/>
            <person name="Park J."/>
            <person name="Park S.Y."/>
            <person name="Proctor R.H."/>
            <person name="Regev A."/>
            <person name="Ruiz-Roldan M.C."/>
            <person name="Sain D."/>
            <person name="Sakthikumar S."/>
            <person name="Sykes S."/>
            <person name="Schwartz D.C."/>
            <person name="Turgeon B.G."/>
            <person name="Wapinski I."/>
            <person name="Yoder O."/>
            <person name="Young S."/>
            <person name="Zeng Q."/>
            <person name="Zhou S."/>
            <person name="Galagan J."/>
            <person name="Cuomo C.A."/>
            <person name="Kistler H.C."/>
            <person name="Rep M."/>
        </authorList>
    </citation>
    <scope>GENOME REANNOTATION</scope>
    <source>
        <strain evidence="3">ATCC MYA-4620 / CBS 123657 / FGSC 9075 / NRRL 31084 / PH-1</strain>
        <strain evidence="2">PH-1 / ATCC MYA-4620 / FGSC 9075 / NRRL 31084</strain>
    </source>
</reference>
<dbReference type="InParanoid" id="A0A0E0RP03"/>
<accession>A0A0E0RP03</accession>
<organism evidence="2">
    <name type="scientific">Gibberella zeae (strain ATCC MYA-4620 / CBS 123657 / FGSC 9075 / NRRL 31084 / PH-1)</name>
    <name type="common">Wheat head blight fungus</name>
    <name type="synonym">Fusarium graminearum</name>
    <dbReference type="NCBI Taxonomy" id="229533"/>
    <lineage>
        <taxon>Eukaryota</taxon>
        <taxon>Fungi</taxon>
        <taxon>Dikarya</taxon>
        <taxon>Ascomycota</taxon>
        <taxon>Pezizomycotina</taxon>
        <taxon>Sordariomycetes</taxon>
        <taxon>Hypocreomycetidae</taxon>
        <taxon>Hypocreales</taxon>
        <taxon>Nectriaceae</taxon>
        <taxon>Fusarium</taxon>
    </lineage>
</organism>
<reference evidence="2 3" key="1">
    <citation type="journal article" date="2007" name="Science">
        <title>The Fusarium graminearum genome reveals a link between localized polymorphism and pathogen specialization.</title>
        <authorList>
            <person name="Cuomo C.A."/>
            <person name="Gueldener U."/>
            <person name="Xu J.-R."/>
            <person name="Trail F."/>
            <person name="Turgeon B.G."/>
            <person name="Di Pietro A."/>
            <person name="Walton J.D."/>
            <person name="Ma L.-J."/>
            <person name="Baker S.E."/>
            <person name="Rep M."/>
            <person name="Adam G."/>
            <person name="Antoniw J."/>
            <person name="Baldwin T."/>
            <person name="Calvo S.E."/>
            <person name="Chang Y.-L."/>
            <person name="DeCaprio D."/>
            <person name="Gale L.R."/>
            <person name="Gnerre S."/>
            <person name="Goswami R.S."/>
            <person name="Hammond-Kosack K."/>
            <person name="Harris L.J."/>
            <person name="Hilburn K."/>
            <person name="Kennell J.C."/>
            <person name="Kroken S."/>
            <person name="Magnuson J.K."/>
            <person name="Mannhaupt G."/>
            <person name="Mauceli E.W."/>
            <person name="Mewes H.-W."/>
            <person name="Mitterbauer R."/>
            <person name="Muehlbauer G."/>
            <person name="Muensterkoetter M."/>
            <person name="Nelson D."/>
            <person name="O'Donnell K."/>
            <person name="Ouellet T."/>
            <person name="Qi W."/>
            <person name="Quesneville H."/>
            <person name="Roncero M.I.G."/>
            <person name="Seong K.-Y."/>
            <person name="Tetko I.V."/>
            <person name="Urban M."/>
            <person name="Waalwijk C."/>
            <person name="Ward T.J."/>
            <person name="Yao J."/>
            <person name="Birren B.W."/>
            <person name="Kistler H.C."/>
        </authorList>
    </citation>
    <scope>NUCLEOTIDE SEQUENCE [LARGE SCALE GENOMIC DNA]</scope>
    <source>
        <strain evidence="3">ATCC MYA-4620 / CBS 123657 / FGSC 9075 / NRRL 31084 / PH-1</strain>
        <strain evidence="2">PH-1 / ATCC MYA-4620 / FGSC 9075 / NRRL 31084</strain>
    </source>
</reference>
<evidence type="ECO:0000313" key="2">
    <source>
        <dbReference type="EnsemblFungi" id="CEF72978"/>
    </source>
</evidence>
<evidence type="ECO:0000313" key="3">
    <source>
        <dbReference type="Proteomes" id="UP000070720"/>
    </source>
</evidence>
<name>A0A0E0RP03_GIBZE</name>
<dbReference type="VEuPathDB" id="FungiDB:FGRAMPH1_01G02353"/>
<dbReference type="AlphaFoldDB" id="A0A0E0RP03"/>
<reference evidence="1 3" key="4">
    <citation type="journal article" date="2015" name="BMC Genomics">
        <title>The completed genome sequence of the pathogenic ascomycete fungus Fusarium graminearum.</title>
        <authorList>
            <person name="King R."/>
            <person name="Urban M."/>
            <person name="Hammond-Kosack M.C."/>
            <person name="Hassani-Pak K."/>
            <person name="Hammond-Kosack K.E."/>
        </authorList>
    </citation>
    <scope>NUCLEOTIDE SEQUENCE [LARGE SCALE GENOMIC DNA]</scope>
    <source>
        <strain evidence="3">ATCC MYA-4620 / CBS 123657 / FGSC 9075 / NRRL 31084 / PH-1</strain>
        <strain evidence="1">PH-1</strain>
    </source>
</reference>
<dbReference type="EMBL" id="HG970332">
    <property type="protein sequence ID" value="CEF72978.1"/>
    <property type="molecule type" value="Genomic_DNA"/>
</dbReference>
<gene>
    <name evidence="1" type="ORF">FGRAMPH1_01T02353</name>
</gene>
<proteinExistence type="predicted"/>